<evidence type="ECO:0000256" key="9">
    <source>
        <dbReference type="RuleBase" id="RU361145"/>
    </source>
</evidence>
<keyword evidence="5" id="KW-0560">Oxidoreductase</keyword>
<evidence type="ECO:0000256" key="3">
    <source>
        <dbReference type="ARBA" id="ARBA00022434"/>
    </source>
</evidence>
<sequence length="171" mass="20097">MIKENVIKLLNEQVNKEMFSAYLYLDMSNYYIDNGLDGFGNWFKVQAQEEMDHAMLFIQYMQNNSLSVKLLEIGAPDIDFKSYDAPLHEALKHEKFVTDSIHNIYYEASQTKDYRTMQFLDWFIMEQGEEEKNADELIQKYNNFGTDAKGLYLLNTELKARVYTPPSLVLD</sequence>
<comment type="similarity">
    <text evidence="2 9">Belongs to the ferritin family. Prokaryotic subfamily.</text>
</comment>
<accession>A0A974GWF3</accession>
<evidence type="ECO:0000259" key="10">
    <source>
        <dbReference type="PROSITE" id="PS50905"/>
    </source>
</evidence>
<evidence type="ECO:0000256" key="4">
    <source>
        <dbReference type="ARBA" id="ARBA00022723"/>
    </source>
</evidence>
<proteinExistence type="inferred from homology"/>
<dbReference type="Gene3D" id="1.20.1260.10">
    <property type="match status" value="1"/>
</dbReference>
<dbReference type="Pfam" id="PF00210">
    <property type="entry name" value="Ferritin"/>
    <property type="match status" value="1"/>
</dbReference>
<keyword evidence="3 9" id="KW-0409">Iron storage</keyword>
<dbReference type="RefSeq" id="WP_179238116.1">
    <property type="nucleotide sequence ID" value="NZ_JACBNQ010000009.1"/>
</dbReference>
<name>A0A974GWF3_SEDHY</name>
<comment type="caution">
    <text evidence="11">The sequence shown here is derived from an EMBL/GenBank/DDBJ whole genome shotgun (WGS) entry which is preliminary data.</text>
</comment>
<dbReference type="InterPro" id="IPR009040">
    <property type="entry name" value="Ferritin-like_diiron"/>
</dbReference>
<evidence type="ECO:0000256" key="2">
    <source>
        <dbReference type="ARBA" id="ARBA00006950"/>
    </source>
</evidence>
<dbReference type="CDD" id="cd01055">
    <property type="entry name" value="Nonheme_Ferritin"/>
    <property type="match status" value="1"/>
</dbReference>
<organism evidence="11 12">
    <name type="scientific">Sedimentibacter hydroxybenzoicus DSM 7310</name>
    <dbReference type="NCBI Taxonomy" id="1123245"/>
    <lineage>
        <taxon>Bacteria</taxon>
        <taxon>Bacillati</taxon>
        <taxon>Bacillota</taxon>
        <taxon>Tissierellia</taxon>
        <taxon>Sedimentibacter</taxon>
    </lineage>
</organism>
<dbReference type="GO" id="GO:0006879">
    <property type="term" value="P:intracellular iron ion homeostasis"/>
    <property type="evidence" value="ECO:0007669"/>
    <property type="project" value="UniProtKB-KW"/>
</dbReference>
<dbReference type="EMBL" id="JACBNQ010000009">
    <property type="protein sequence ID" value="NYB74424.1"/>
    <property type="molecule type" value="Genomic_DNA"/>
</dbReference>
<dbReference type="InterPro" id="IPR041719">
    <property type="entry name" value="Ferritin_prok"/>
</dbReference>
<dbReference type="InterPro" id="IPR012347">
    <property type="entry name" value="Ferritin-like"/>
</dbReference>
<dbReference type="PANTHER" id="PTHR11431">
    <property type="entry name" value="FERRITIN"/>
    <property type="match status" value="1"/>
</dbReference>
<keyword evidence="4 8" id="KW-0479">Metal-binding</keyword>
<feature type="binding site" evidence="8">
    <location>
        <position position="94"/>
    </location>
    <ligand>
        <name>Fe cation</name>
        <dbReference type="ChEBI" id="CHEBI:24875"/>
        <label>1</label>
    </ligand>
</feature>
<dbReference type="FunFam" id="1.20.1260.10:FF:000001">
    <property type="entry name" value="Non-heme ferritin"/>
    <property type="match status" value="1"/>
</dbReference>
<dbReference type="GO" id="GO:0004322">
    <property type="term" value="F:ferroxidase activity"/>
    <property type="evidence" value="ECO:0007669"/>
    <property type="project" value="TreeGrafter"/>
</dbReference>
<dbReference type="InterPro" id="IPR001519">
    <property type="entry name" value="Ferritin"/>
</dbReference>
<dbReference type="EC" id="1.16.3.2" evidence="9"/>
<evidence type="ECO:0000313" key="12">
    <source>
        <dbReference type="Proteomes" id="UP000611629"/>
    </source>
</evidence>
<dbReference type="Proteomes" id="UP000611629">
    <property type="component" value="Unassembled WGS sequence"/>
</dbReference>
<evidence type="ECO:0000256" key="1">
    <source>
        <dbReference type="ARBA" id="ARBA00002485"/>
    </source>
</evidence>
<evidence type="ECO:0000256" key="8">
    <source>
        <dbReference type="PIRSR" id="PIRSR601519-1"/>
    </source>
</evidence>
<dbReference type="InterPro" id="IPR009078">
    <property type="entry name" value="Ferritin-like_SF"/>
</dbReference>
<evidence type="ECO:0000256" key="6">
    <source>
        <dbReference type="ARBA" id="ARBA00023004"/>
    </source>
</evidence>
<evidence type="ECO:0000313" key="11">
    <source>
        <dbReference type="EMBL" id="NYB74424.1"/>
    </source>
</evidence>
<dbReference type="GO" id="GO:0008198">
    <property type="term" value="F:ferrous iron binding"/>
    <property type="evidence" value="ECO:0007669"/>
    <property type="project" value="TreeGrafter"/>
</dbReference>
<feature type="domain" description="Ferritin-like diiron" evidence="10">
    <location>
        <begin position="1"/>
        <end position="145"/>
    </location>
</feature>
<feature type="binding site" evidence="8">
    <location>
        <position position="127"/>
    </location>
    <ligand>
        <name>Fe cation</name>
        <dbReference type="ChEBI" id="CHEBI:24875"/>
        <label>1</label>
    </ligand>
</feature>
<dbReference type="GO" id="GO:0005829">
    <property type="term" value="C:cytosol"/>
    <property type="evidence" value="ECO:0007669"/>
    <property type="project" value="TreeGrafter"/>
</dbReference>
<reference evidence="11" key="1">
    <citation type="submission" date="2020-07" db="EMBL/GenBank/DDBJ databases">
        <title>Genomic analysis of a strain of Sedimentibacter Hydroxybenzoicus DSM7310.</title>
        <authorList>
            <person name="Ma S."/>
        </authorList>
    </citation>
    <scope>NUCLEOTIDE SEQUENCE</scope>
    <source>
        <strain evidence="11">DSM 7310</strain>
    </source>
</reference>
<keyword evidence="6 8" id="KW-0408">Iron</keyword>
<evidence type="ECO:0000256" key="5">
    <source>
        <dbReference type="ARBA" id="ARBA00023002"/>
    </source>
</evidence>
<dbReference type="PROSITE" id="PS50905">
    <property type="entry name" value="FERRITIN_LIKE"/>
    <property type="match status" value="1"/>
</dbReference>
<dbReference type="GO" id="GO:0006826">
    <property type="term" value="P:iron ion transport"/>
    <property type="evidence" value="ECO:0007669"/>
    <property type="project" value="InterPro"/>
</dbReference>
<keyword evidence="12" id="KW-1185">Reference proteome</keyword>
<dbReference type="GO" id="GO:0042802">
    <property type="term" value="F:identical protein binding"/>
    <property type="evidence" value="ECO:0007669"/>
    <property type="project" value="UniProtKB-ARBA"/>
</dbReference>
<dbReference type="SUPFAM" id="SSF47240">
    <property type="entry name" value="Ferritin-like"/>
    <property type="match status" value="1"/>
</dbReference>
<feature type="binding site" evidence="8">
    <location>
        <position position="17"/>
    </location>
    <ligand>
        <name>Fe cation</name>
        <dbReference type="ChEBI" id="CHEBI:24875"/>
        <label>1</label>
    </ligand>
</feature>
<comment type="function">
    <text evidence="1 9">Iron-storage protein.</text>
</comment>
<feature type="binding site" evidence="8">
    <location>
        <position position="53"/>
    </location>
    <ligand>
        <name>Fe cation</name>
        <dbReference type="ChEBI" id="CHEBI:24875"/>
        <label>1</label>
    </ligand>
</feature>
<feature type="binding site" evidence="8">
    <location>
        <position position="50"/>
    </location>
    <ligand>
        <name>Fe cation</name>
        <dbReference type="ChEBI" id="CHEBI:24875"/>
        <label>1</label>
    </ligand>
</feature>
<comment type="catalytic activity">
    <reaction evidence="7 9">
        <text>4 Fe(2+) + O2 + 6 H2O = 4 iron(III) oxide-hydroxide + 12 H(+)</text>
        <dbReference type="Rhea" id="RHEA:11972"/>
        <dbReference type="ChEBI" id="CHEBI:15377"/>
        <dbReference type="ChEBI" id="CHEBI:15378"/>
        <dbReference type="ChEBI" id="CHEBI:15379"/>
        <dbReference type="ChEBI" id="CHEBI:29033"/>
        <dbReference type="ChEBI" id="CHEBI:78619"/>
        <dbReference type="EC" id="1.16.3.2"/>
    </reaction>
</comment>
<dbReference type="InterPro" id="IPR008331">
    <property type="entry name" value="Ferritin_DPS_dom"/>
</dbReference>
<keyword evidence="9" id="KW-0963">Cytoplasm</keyword>
<evidence type="ECO:0000256" key="7">
    <source>
        <dbReference type="ARBA" id="ARBA00048035"/>
    </source>
</evidence>
<dbReference type="AlphaFoldDB" id="A0A974GWF3"/>
<dbReference type="PANTHER" id="PTHR11431:SF127">
    <property type="entry name" value="BACTERIAL NON-HEME FERRITIN"/>
    <property type="match status" value="1"/>
</dbReference>
<gene>
    <name evidence="11" type="ORF">HZF24_09785</name>
</gene>
<comment type="subcellular location">
    <subcellularLocation>
        <location evidence="9">Cytoplasm</location>
    </subcellularLocation>
</comment>
<dbReference type="GO" id="GO:0008199">
    <property type="term" value="F:ferric iron binding"/>
    <property type="evidence" value="ECO:0007669"/>
    <property type="project" value="InterPro"/>
</dbReference>
<protein>
    <recommendedName>
        <fullName evidence="9">Ferritin</fullName>
        <ecNumber evidence="9">1.16.3.2</ecNumber>
    </recommendedName>
</protein>